<dbReference type="RefSeq" id="WP_115752865.1">
    <property type="nucleotide sequence ID" value="NZ_LARY01000002.1"/>
</dbReference>
<sequence length="228" mass="26477">MGYKTLLFDVDDTLLDFKAAEDSALKRLFQSEKVEANQELLMMYKDVNAGLWRQFERGEIAREEVLNTRFKRVFAEFNKQVDGLAMESRYREFLEDGHQLIDGAKPLIESLYREFDLYIVTNGVSKTQYRRLKDSGMDQYFRGIFVSEDTGFQKPMPEFFKYCFERIPAFSLQESLIIGDSLSSDIRGANLVGIDSCWFNPHKIVNNSENKPTFEIETLEQLPKIVVG</sequence>
<gene>
    <name evidence="1" type="ORF">UR08_06460</name>
</gene>
<evidence type="ECO:0000313" key="2">
    <source>
        <dbReference type="Proteomes" id="UP000257055"/>
    </source>
</evidence>
<dbReference type="EMBL" id="LARY01000002">
    <property type="protein sequence ID" value="RDX00629.1"/>
    <property type="molecule type" value="Genomic_DNA"/>
</dbReference>
<keyword evidence="2" id="KW-1185">Reference proteome</keyword>
<dbReference type="Pfam" id="PF00702">
    <property type="entry name" value="Hydrolase"/>
    <property type="match status" value="1"/>
</dbReference>
<proteinExistence type="predicted"/>
<dbReference type="InterPro" id="IPR036412">
    <property type="entry name" value="HAD-like_sf"/>
</dbReference>
<dbReference type="SFLD" id="SFLDS00003">
    <property type="entry name" value="Haloacid_Dehalogenase"/>
    <property type="match status" value="1"/>
</dbReference>
<name>A0A3D8TQI4_9LIST</name>
<comment type="caution">
    <text evidence="1">The sequence shown here is derived from an EMBL/GenBank/DDBJ whole genome shotgun (WGS) entry which is preliminary data.</text>
</comment>
<dbReference type="PANTHER" id="PTHR47478">
    <property type="match status" value="1"/>
</dbReference>
<dbReference type="Gene3D" id="1.10.150.240">
    <property type="entry name" value="Putative phosphatase, domain 2"/>
    <property type="match status" value="1"/>
</dbReference>
<dbReference type="Gene3D" id="3.40.50.1000">
    <property type="entry name" value="HAD superfamily/HAD-like"/>
    <property type="match status" value="1"/>
</dbReference>
<dbReference type="NCBIfam" id="TIGR02254">
    <property type="entry name" value="YjjG_YfnB"/>
    <property type="match status" value="1"/>
</dbReference>
<evidence type="ECO:0000313" key="1">
    <source>
        <dbReference type="EMBL" id="RDX00629.1"/>
    </source>
</evidence>
<dbReference type="InterPro" id="IPR023198">
    <property type="entry name" value="PGP-like_dom2"/>
</dbReference>
<dbReference type="CDD" id="cd04305">
    <property type="entry name" value="HAD_Neu5Ac-Pase_like"/>
    <property type="match status" value="1"/>
</dbReference>
<dbReference type="InterPro" id="IPR011951">
    <property type="entry name" value="HAD-SF_hydro_IA_YjjG/PynA"/>
</dbReference>
<dbReference type="SFLD" id="SFLDG01129">
    <property type="entry name" value="C1.5:_HAD__Beta-PGM__Phosphata"/>
    <property type="match status" value="1"/>
</dbReference>
<organism evidence="1 2">
    <name type="scientific">Listeria kieliensis</name>
    <dbReference type="NCBI Taxonomy" id="1621700"/>
    <lineage>
        <taxon>Bacteria</taxon>
        <taxon>Bacillati</taxon>
        <taxon>Bacillota</taxon>
        <taxon>Bacilli</taxon>
        <taxon>Bacillales</taxon>
        <taxon>Listeriaceae</taxon>
        <taxon>Listeria</taxon>
    </lineage>
</organism>
<dbReference type="AlphaFoldDB" id="A0A3D8TQI4"/>
<reference evidence="2" key="1">
    <citation type="submission" date="2015-04" db="EMBL/GenBank/DDBJ databases">
        <authorList>
            <person name="Schardt J."/>
            <person name="Mueller-Herbst S."/>
            <person name="Scherer S."/>
            <person name="Huptas C."/>
        </authorList>
    </citation>
    <scope>NUCLEOTIDE SEQUENCE [LARGE SCALE GENOMIC DNA]</scope>
    <source>
        <strain evidence="2">Kiel-L1</strain>
    </source>
</reference>
<dbReference type="Proteomes" id="UP000257055">
    <property type="component" value="Unassembled WGS sequence"/>
</dbReference>
<dbReference type="SFLD" id="SFLDG01135">
    <property type="entry name" value="C1.5.6:_HAD__Beta-PGM__Phospha"/>
    <property type="match status" value="1"/>
</dbReference>
<dbReference type="PANTHER" id="PTHR47478:SF1">
    <property type="entry name" value="PYRIMIDINE 5'-NUCLEOTIDASE YJJG"/>
    <property type="match status" value="1"/>
</dbReference>
<dbReference type="GO" id="GO:0008253">
    <property type="term" value="F:5'-nucleotidase activity"/>
    <property type="evidence" value="ECO:0007669"/>
    <property type="project" value="InterPro"/>
</dbReference>
<dbReference type="SUPFAM" id="SSF56784">
    <property type="entry name" value="HAD-like"/>
    <property type="match status" value="1"/>
</dbReference>
<dbReference type="InterPro" id="IPR006439">
    <property type="entry name" value="HAD-SF_hydro_IA"/>
</dbReference>
<protein>
    <submittedName>
        <fullName evidence="1">HAD family hydrolase</fullName>
    </submittedName>
</protein>
<keyword evidence="1" id="KW-0378">Hydrolase</keyword>
<accession>A0A3D8TQI4</accession>
<dbReference type="InterPro" id="IPR023214">
    <property type="entry name" value="HAD_sf"/>
</dbReference>
<dbReference type="InterPro" id="IPR052550">
    <property type="entry name" value="Pyrimidine_5'-ntase_YjjG"/>
</dbReference>
<dbReference type="NCBIfam" id="TIGR01549">
    <property type="entry name" value="HAD-SF-IA-v1"/>
    <property type="match status" value="1"/>
</dbReference>